<evidence type="ECO:0000313" key="2">
    <source>
        <dbReference type="Proteomes" id="UP000005573"/>
    </source>
</evidence>
<gene>
    <name evidence="1" type="ORF">HMPREF0388_0261</name>
</gene>
<reference evidence="1 2" key="1">
    <citation type="submission" date="2010-12" db="EMBL/GenBank/DDBJ databases">
        <authorList>
            <person name="Muzny D."/>
            <person name="Qin X."/>
            <person name="Deng J."/>
            <person name="Jiang H."/>
            <person name="Liu Y."/>
            <person name="Qu J."/>
            <person name="Song X.-Z."/>
            <person name="Zhang L."/>
            <person name="Thornton R."/>
            <person name="Coyle M."/>
            <person name="Francisco L."/>
            <person name="Jackson L."/>
            <person name="Javaid M."/>
            <person name="Korchina V."/>
            <person name="Kovar C."/>
            <person name="Mata R."/>
            <person name="Mathew T."/>
            <person name="Ngo R."/>
            <person name="Nguyen L."/>
            <person name="Nguyen N."/>
            <person name="Okwuonu G."/>
            <person name="Ongeri F."/>
            <person name="Pham C."/>
            <person name="Simmons D."/>
            <person name="Wilczek-Boney K."/>
            <person name="Hale W."/>
            <person name="Jakkamsetti A."/>
            <person name="Pham P."/>
            <person name="Ruth R."/>
            <person name="San Lucas F."/>
            <person name="Warren J."/>
            <person name="Zhang J."/>
            <person name="Zhao Z."/>
            <person name="Zhou C."/>
            <person name="Zhu D."/>
            <person name="Lee S."/>
            <person name="Bess C."/>
            <person name="Blankenburg K."/>
            <person name="Forbes L."/>
            <person name="Fu Q."/>
            <person name="Gubbala S."/>
            <person name="Hirani K."/>
            <person name="Jayaseelan J.C."/>
            <person name="Lara F."/>
            <person name="Munidasa M."/>
            <person name="Palculict T."/>
            <person name="Patil S."/>
            <person name="Pu L.-L."/>
            <person name="Saada N."/>
            <person name="Tang L."/>
            <person name="Weissenberger G."/>
            <person name="Zhu Y."/>
            <person name="Hemphill L."/>
            <person name="Shang Y."/>
            <person name="Youmans B."/>
            <person name="Ayvaz T."/>
            <person name="Ross M."/>
            <person name="Santibanez J."/>
            <person name="Aqrawi P."/>
            <person name="Gross S."/>
            <person name="Joshi V."/>
            <person name="Fowler G."/>
            <person name="Nazareth L."/>
            <person name="Reid J."/>
            <person name="Worley K."/>
            <person name="Petrosino J."/>
            <person name="Highlander S."/>
            <person name="Gibbs R."/>
        </authorList>
    </citation>
    <scope>NUCLEOTIDE SEQUENCE [LARGE SCALE GENOMIC DNA]</scope>
    <source>
        <strain evidence="1 2">ATCC 51333</strain>
    </source>
</reference>
<comment type="caution">
    <text evidence="1">The sequence shown here is derived from an EMBL/GenBank/DDBJ whole genome shotgun (WGS) entry which is preliminary data.</text>
</comment>
<protein>
    <submittedName>
        <fullName evidence="1">Uncharacterized protein</fullName>
    </submittedName>
</protein>
<dbReference type="AlphaFoldDB" id="E6LWM4"/>
<sequence length="56" mass="6334">MGCGSSRVSCGSCLRFSSPEANPHTPPIRDFWDMIHTTPEFIEKAIIYHKQDLVNL</sequence>
<dbReference type="Proteomes" id="UP000005573">
    <property type="component" value="Unassembled WGS sequence"/>
</dbReference>
<accession>E6LWM4</accession>
<proteinExistence type="predicted"/>
<organism evidence="1 2">
    <name type="scientific">Mobiluncus curtisii ATCC 51333</name>
    <dbReference type="NCBI Taxonomy" id="887326"/>
    <lineage>
        <taxon>Bacteria</taxon>
        <taxon>Bacillati</taxon>
        <taxon>Actinomycetota</taxon>
        <taxon>Actinomycetes</taxon>
        <taxon>Actinomycetales</taxon>
        <taxon>Actinomycetaceae</taxon>
        <taxon>Mobiluncus</taxon>
    </lineage>
</organism>
<dbReference type="HOGENOM" id="CLU_212135_0_0_11"/>
<dbReference type="EMBL" id="AEPY01000001">
    <property type="protein sequence ID" value="EFU81109.1"/>
    <property type="molecule type" value="Genomic_DNA"/>
</dbReference>
<name>E6LWM4_9ACTO</name>
<evidence type="ECO:0000313" key="1">
    <source>
        <dbReference type="EMBL" id="EFU81109.1"/>
    </source>
</evidence>